<feature type="signal peptide" evidence="2">
    <location>
        <begin position="1"/>
        <end position="20"/>
    </location>
</feature>
<evidence type="ECO:0000313" key="4">
    <source>
        <dbReference type="Proteomes" id="UP000249046"/>
    </source>
</evidence>
<accession>A0A2W5LT37</accession>
<evidence type="ECO:0000256" key="2">
    <source>
        <dbReference type="SAM" id="SignalP"/>
    </source>
</evidence>
<keyword evidence="2" id="KW-0732">Signal</keyword>
<proteinExistence type="predicted"/>
<evidence type="ECO:0000313" key="3">
    <source>
        <dbReference type="EMBL" id="PZQ10497.1"/>
    </source>
</evidence>
<reference evidence="3 4" key="1">
    <citation type="submission" date="2017-08" db="EMBL/GenBank/DDBJ databases">
        <title>Infants hospitalized years apart are colonized by the same room-sourced microbial strains.</title>
        <authorList>
            <person name="Brooks B."/>
            <person name="Olm M.R."/>
            <person name="Firek B.A."/>
            <person name="Baker R."/>
            <person name="Thomas B.C."/>
            <person name="Morowitz M.J."/>
            <person name="Banfield J.F."/>
        </authorList>
    </citation>
    <scope>NUCLEOTIDE SEQUENCE [LARGE SCALE GENOMIC DNA]</scope>
    <source>
        <strain evidence="3">S2_005_003_R2_42</strain>
    </source>
</reference>
<name>A0A2W5LT37_9GAMM</name>
<organism evidence="3 4">
    <name type="scientific">Rhodanobacter denitrificans</name>
    <dbReference type="NCBI Taxonomy" id="666685"/>
    <lineage>
        <taxon>Bacteria</taxon>
        <taxon>Pseudomonadati</taxon>
        <taxon>Pseudomonadota</taxon>
        <taxon>Gammaproteobacteria</taxon>
        <taxon>Lysobacterales</taxon>
        <taxon>Rhodanobacteraceae</taxon>
        <taxon>Rhodanobacter</taxon>
    </lineage>
</organism>
<dbReference type="PROSITE" id="PS51257">
    <property type="entry name" value="PROKAR_LIPOPROTEIN"/>
    <property type="match status" value="1"/>
</dbReference>
<comment type="caution">
    <text evidence="3">The sequence shown here is derived from an EMBL/GenBank/DDBJ whole genome shotgun (WGS) entry which is preliminary data.</text>
</comment>
<gene>
    <name evidence="3" type="ORF">DI564_16040</name>
</gene>
<feature type="chain" id="PRO_5016000184" description="MxaH protein" evidence="2">
    <location>
        <begin position="21"/>
        <end position="158"/>
    </location>
</feature>
<dbReference type="EMBL" id="QFPO01000020">
    <property type="protein sequence ID" value="PZQ10497.1"/>
    <property type="molecule type" value="Genomic_DNA"/>
</dbReference>
<evidence type="ECO:0008006" key="5">
    <source>
        <dbReference type="Google" id="ProtNLM"/>
    </source>
</evidence>
<feature type="compositionally biased region" description="Low complexity" evidence="1">
    <location>
        <begin position="28"/>
        <end position="43"/>
    </location>
</feature>
<dbReference type="Proteomes" id="UP000249046">
    <property type="component" value="Unassembled WGS sequence"/>
</dbReference>
<protein>
    <recommendedName>
        <fullName evidence="5">MxaH protein</fullName>
    </recommendedName>
</protein>
<sequence>MNRLRPIALAVLACMLIACAEEAPPPRSATATDAAADPAESSAWLGAHDPAPPAPWLIAHLPAPARANDATPEAVTDLLQTAAERYRESPRMIANRAVQLQTMLAEEGLDEDAVSLLRLLARLPPANRVSFSADCQHYYNLRVQGLDREQALARLAAS</sequence>
<dbReference type="AlphaFoldDB" id="A0A2W5LT37"/>
<feature type="region of interest" description="Disordered" evidence="1">
    <location>
        <begin position="25"/>
        <end position="46"/>
    </location>
</feature>
<evidence type="ECO:0000256" key="1">
    <source>
        <dbReference type="SAM" id="MobiDB-lite"/>
    </source>
</evidence>